<evidence type="ECO:0000313" key="3">
    <source>
        <dbReference type="Proteomes" id="UP000015100"/>
    </source>
</evidence>
<protein>
    <submittedName>
        <fullName evidence="2">Uncharacterized protein</fullName>
    </submittedName>
</protein>
<dbReference type="Proteomes" id="UP000015100">
    <property type="component" value="Unassembled WGS sequence"/>
</dbReference>
<name>S8BU43_DACHA</name>
<organism evidence="2 3">
    <name type="scientific">Dactylellina haptotyla (strain CBS 200.50)</name>
    <name type="common">Nematode-trapping fungus</name>
    <name type="synonym">Monacrosporium haptotylum</name>
    <dbReference type="NCBI Taxonomy" id="1284197"/>
    <lineage>
        <taxon>Eukaryota</taxon>
        <taxon>Fungi</taxon>
        <taxon>Dikarya</taxon>
        <taxon>Ascomycota</taxon>
        <taxon>Pezizomycotina</taxon>
        <taxon>Orbiliomycetes</taxon>
        <taxon>Orbiliales</taxon>
        <taxon>Orbiliaceae</taxon>
        <taxon>Dactylellina</taxon>
    </lineage>
</organism>
<evidence type="ECO:0000313" key="2">
    <source>
        <dbReference type="EMBL" id="EPS42988.1"/>
    </source>
</evidence>
<dbReference type="EMBL" id="AQGS01000095">
    <property type="protein sequence ID" value="EPS42988.1"/>
    <property type="molecule type" value="Genomic_DNA"/>
</dbReference>
<gene>
    <name evidence="2" type="ORF">H072_3074</name>
</gene>
<evidence type="ECO:0000256" key="1">
    <source>
        <dbReference type="SAM" id="MobiDB-lite"/>
    </source>
</evidence>
<feature type="region of interest" description="Disordered" evidence="1">
    <location>
        <begin position="122"/>
        <end position="148"/>
    </location>
</feature>
<dbReference type="HOGENOM" id="CLU_1057758_0_0_1"/>
<dbReference type="AlphaFoldDB" id="S8BU43"/>
<reference evidence="3" key="2">
    <citation type="submission" date="2013-04" db="EMBL/GenBank/DDBJ databases">
        <title>Genomic mechanisms accounting for the adaptation to parasitism in nematode-trapping fungi.</title>
        <authorList>
            <person name="Ahren D.G."/>
        </authorList>
    </citation>
    <scope>NUCLEOTIDE SEQUENCE [LARGE SCALE GENOMIC DNA]</scope>
    <source>
        <strain evidence="3">CBS 200.50</strain>
    </source>
</reference>
<accession>S8BU43</accession>
<keyword evidence="3" id="KW-1185">Reference proteome</keyword>
<proteinExistence type="predicted"/>
<sequence>MSTTGTSVGDDIFVTPTVGVRGDGWQSKRLQKLSLIRRQQPPLRPLGQPFHPPSQTSVCVPPDSVVVATVSTGVLDQSGSPIFVVVLKPEQTLSRHDFSELISSCPHFTLTHSTGSSYASLPVGSTQKHDATKGVHGTERTADATHEEAQDGSSAYVILLAAVVVAVIEEPASLDDDGTGVVDWATSSPMSNCSNSNPLRYSECISEIGEKNTGKKASRTKLNHTWPARCLFTYSSVDDPSQRRAGLWWMGRFSRYVISLVDA</sequence>
<feature type="compositionally biased region" description="Basic and acidic residues" evidence="1">
    <location>
        <begin position="127"/>
        <end position="148"/>
    </location>
</feature>
<reference evidence="2 3" key="1">
    <citation type="journal article" date="2013" name="PLoS Genet.">
        <title>Genomic mechanisms accounting for the adaptation to parasitism in nematode-trapping fungi.</title>
        <authorList>
            <person name="Meerupati T."/>
            <person name="Andersson K.M."/>
            <person name="Friman E."/>
            <person name="Kumar D."/>
            <person name="Tunlid A."/>
            <person name="Ahren D."/>
        </authorList>
    </citation>
    <scope>NUCLEOTIDE SEQUENCE [LARGE SCALE GENOMIC DNA]</scope>
    <source>
        <strain evidence="2 3">CBS 200.50</strain>
    </source>
</reference>
<comment type="caution">
    <text evidence="2">The sequence shown here is derived from an EMBL/GenBank/DDBJ whole genome shotgun (WGS) entry which is preliminary data.</text>
</comment>